<comment type="caution">
    <text evidence="1">The sequence shown here is derived from an EMBL/GenBank/DDBJ whole genome shotgun (WGS) entry which is preliminary data.</text>
</comment>
<dbReference type="AlphaFoldDB" id="A0AAV9RMB1"/>
<evidence type="ECO:0000313" key="2">
    <source>
        <dbReference type="Proteomes" id="UP001311232"/>
    </source>
</evidence>
<name>A0AAV9RMB1_9TELE</name>
<dbReference type="Proteomes" id="UP001311232">
    <property type="component" value="Unassembled WGS sequence"/>
</dbReference>
<protein>
    <submittedName>
        <fullName evidence="1">Uncharacterized protein</fullName>
    </submittedName>
</protein>
<evidence type="ECO:0000313" key="1">
    <source>
        <dbReference type="EMBL" id="KAK5610039.1"/>
    </source>
</evidence>
<accession>A0AAV9RMB1</accession>
<dbReference type="EMBL" id="JAHHUM010001724">
    <property type="protein sequence ID" value="KAK5610039.1"/>
    <property type="molecule type" value="Genomic_DNA"/>
</dbReference>
<feature type="non-terminal residue" evidence="1">
    <location>
        <position position="1"/>
    </location>
</feature>
<proteinExistence type="predicted"/>
<organism evidence="1 2">
    <name type="scientific">Crenichthys baileyi</name>
    <name type="common">White River springfish</name>
    <dbReference type="NCBI Taxonomy" id="28760"/>
    <lineage>
        <taxon>Eukaryota</taxon>
        <taxon>Metazoa</taxon>
        <taxon>Chordata</taxon>
        <taxon>Craniata</taxon>
        <taxon>Vertebrata</taxon>
        <taxon>Euteleostomi</taxon>
        <taxon>Actinopterygii</taxon>
        <taxon>Neopterygii</taxon>
        <taxon>Teleostei</taxon>
        <taxon>Neoteleostei</taxon>
        <taxon>Acanthomorphata</taxon>
        <taxon>Ovalentaria</taxon>
        <taxon>Atherinomorphae</taxon>
        <taxon>Cyprinodontiformes</taxon>
        <taxon>Goodeidae</taxon>
        <taxon>Crenichthys</taxon>
    </lineage>
</organism>
<feature type="non-terminal residue" evidence="1">
    <location>
        <position position="334"/>
    </location>
</feature>
<reference evidence="1 2" key="1">
    <citation type="submission" date="2021-06" db="EMBL/GenBank/DDBJ databases">
        <authorList>
            <person name="Palmer J.M."/>
        </authorList>
    </citation>
    <scope>NUCLEOTIDE SEQUENCE [LARGE SCALE GENOMIC DNA]</scope>
    <source>
        <strain evidence="1 2">MEX-2019</strain>
        <tissue evidence="1">Muscle</tissue>
    </source>
</reference>
<gene>
    <name evidence="1" type="ORF">CRENBAI_014318</name>
</gene>
<keyword evidence="2" id="KW-1185">Reference proteome</keyword>
<sequence>VVTLGEMLRNKEAFIQAIQEHMNIDPAVLLVLMETPLLNNTEILSWLVNLRYCPPSEAMKVTDADILATFCSMSAEDWYKLSLLTAEHVNTEKLIYRMVLSDELQSLVGVMAEVAEVATQMMNKILPTVTQLESYLLSIKDLNLESSSDVTHMTRGMKSSISTKATFVTLSRALCSNGIIALFGISKMPELSESGPSFPNNQKREEMIERFKIPRDASPFCMNMYLDMVNTTGGAIAWAFLKPMLMGQILFTPDTPATRTIMEKANATLHDLANLKKSSEDWIESSNYIIKSAELLSTTLPMLQNSLSNSFVKNFIEMQTDINVDSIMVTLSSF</sequence>